<proteinExistence type="inferred from homology"/>
<reference evidence="5" key="1">
    <citation type="journal article" date="2019" name="Int. J. Syst. Evol. Microbiol.">
        <title>The Global Catalogue of Microorganisms (GCM) 10K type strain sequencing project: providing services to taxonomists for standard genome sequencing and annotation.</title>
        <authorList>
            <consortium name="The Broad Institute Genomics Platform"/>
            <consortium name="The Broad Institute Genome Sequencing Center for Infectious Disease"/>
            <person name="Wu L."/>
            <person name="Ma J."/>
        </authorList>
    </citation>
    <scope>NUCLEOTIDE SEQUENCE [LARGE SCALE GENOMIC DNA]</scope>
    <source>
        <strain evidence="5">KCTC 5701</strain>
    </source>
</reference>
<evidence type="ECO:0000259" key="3">
    <source>
        <dbReference type="SMART" id="SM00903"/>
    </source>
</evidence>
<dbReference type="SUPFAM" id="SSF50475">
    <property type="entry name" value="FMN-binding split barrel"/>
    <property type="match status" value="1"/>
</dbReference>
<gene>
    <name evidence="4" type="ORF">ACFP3J_11460</name>
</gene>
<dbReference type="EC" id="1.-.-.-" evidence="4"/>
<keyword evidence="5" id="KW-1185">Reference proteome</keyword>
<name>A0ABW0WIK0_STRNO</name>
<sequence length="165" mass="17605">MPIDRTVFTHAMAQVPAPVTVVTTVTPEGRRHGFTASSFCSLSADPPLILVCLAKTASSHEAFLRTPHFMVNLLGADHHGVAQRFATPDRDKFADGPMLTSELGLPGLPDATVRLACAVHSILDGGDHSILIGQVEQAAVLEQPPLVYHNRQYATPRPRSLAGAP</sequence>
<dbReference type="Pfam" id="PF01613">
    <property type="entry name" value="Flavin_Reduct"/>
    <property type="match status" value="1"/>
</dbReference>
<dbReference type="InterPro" id="IPR002563">
    <property type="entry name" value="Flavin_Rdtase-like_dom"/>
</dbReference>
<protein>
    <submittedName>
        <fullName evidence="4">Flavin reductase family protein</fullName>
        <ecNumber evidence="4">1.-.-.-</ecNumber>
    </submittedName>
</protein>
<dbReference type="InterPro" id="IPR012349">
    <property type="entry name" value="Split_barrel_FMN-bd"/>
</dbReference>
<feature type="domain" description="Flavin reductase like" evidence="3">
    <location>
        <begin position="12"/>
        <end position="155"/>
    </location>
</feature>
<evidence type="ECO:0000256" key="1">
    <source>
        <dbReference type="ARBA" id="ARBA00008898"/>
    </source>
</evidence>
<dbReference type="PANTHER" id="PTHR30466:SF11">
    <property type="entry name" value="FLAVIN-DEPENDENT MONOOXYGENASE, REDUCTASE SUBUNIT HSAB"/>
    <property type="match status" value="1"/>
</dbReference>
<keyword evidence="2 4" id="KW-0560">Oxidoreductase</keyword>
<evidence type="ECO:0000313" key="4">
    <source>
        <dbReference type="EMBL" id="MFC5656101.1"/>
    </source>
</evidence>
<dbReference type="Gene3D" id="2.30.110.10">
    <property type="entry name" value="Electron Transport, Fmn-binding Protein, Chain A"/>
    <property type="match status" value="1"/>
</dbReference>
<comment type="similarity">
    <text evidence="1">Belongs to the non-flavoprotein flavin reductase family.</text>
</comment>
<accession>A0ABW0WIK0</accession>
<dbReference type="GO" id="GO:0016491">
    <property type="term" value="F:oxidoreductase activity"/>
    <property type="evidence" value="ECO:0007669"/>
    <property type="project" value="UniProtKB-KW"/>
</dbReference>
<dbReference type="InterPro" id="IPR050268">
    <property type="entry name" value="NADH-dep_flavin_reductase"/>
</dbReference>
<organism evidence="4 5">
    <name type="scientific">Streptomyces nogalater</name>
    <dbReference type="NCBI Taxonomy" id="38314"/>
    <lineage>
        <taxon>Bacteria</taxon>
        <taxon>Bacillati</taxon>
        <taxon>Actinomycetota</taxon>
        <taxon>Actinomycetes</taxon>
        <taxon>Kitasatosporales</taxon>
        <taxon>Streptomycetaceae</taxon>
        <taxon>Streptomyces</taxon>
    </lineage>
</organism>
<dbReference type="Proteomes" id="UP001596065">
    <property type="component" value="Unassembled WGS sequence"/>
</dbReference>
<dbReference type="RefSeq" id="WP_344346301.1">
    <property type="nucleotide sequence ID" value="NZ_BAAASM010000002.1"/>
</dbReference>
<dbReference type="SMART" id="SM00903">
    <property type="entry name" value="Flavin_Reduct"/>
    <property type="match status" value="1"/>
</dbReference>
<dbReference type="PANTHER" id="PTHR30466">
    <property type="entry name" value="FLAVIN REDUCTASE"/>
    <property type="match status" value="1"/>
</dbReference>
<evidence type="ECO:0000313" key="5">
    <source>
        <dbReference type="Proteomes" id="UP001596065"/>
    </source>
</evidence>
<evidence type="ECO:0000256" key="2">
    <source>
        <dbReference type="ARBA" id="ARBA00023002"/>
    </source>
</evidence>
<comment type="caution">
    <text evidence="4">The sequence shown here is derived from an EMBL/GenBank/DDBJ whole genome shotgun (WGS) entry which is preliminary data.</text>
</comment>
<dbReference type="EMBL" id="JBHSOE010000014">
    <property type="protein sequence ID" value="MFC5656101.1"/>
    <property type="molecule type" value="Genomic_DNA"/>
</dbReference>